<organism evidence="1 2">
    <name type="scientific">Phlebia brevispora</name>
    <dbReference type="NCBI Taxonomy" id="194682"/>
    <lineage>
        <taxon>Eukaryota</taxon>
        <taxon>Fungi</taxon>
        <taxon>Dikarya</taxon>
        <taxon>Basidiomycota</taxon>
        <taxon>Agaricomycotina</taxon>
        <taxon>Agaricomycetes</taxon>
        <taxon>Polyporales</taxon>
        <taxon>Meruliaceae</taxon>
        <taxon>Phlebia</taxon>
    </lineage>
</organism>
<evidence type="ECO:0000313" key="2">
    <source>
        <dbReference type="Proteomes" id="UP001148662"/>
    </source>
</evidence>
<evidence type="ECO:0000313" key="1">
    <source>
        <dbReference type="EMBL" id="KAJ3533472.1"/>
    </source>
</evidence>
<accession>A0ACC1S7C6</accession>
<gene>
    <name evidence="1" type="ORF">NM688_g7278</name>
</gene>
<proteinExistence type="predicted"/>
<name>A0ACC1S7C6_9APHY</name>
<sequence>MLAMTLPSLETLLIQSYSCDQLLLFHNKAVIRRMPNFHNSSKLKYVLQSREGGDYIYRPVACSEDKVCIIATGAGSLLPSAEQSLPAPVPSCMIPSLVCALFSTFRVMLAICTIIKSHGANVATMQQASGPIQEASTTAQV</sequence>
<protein>
    <submittedName>
        <fullName evidence="1">Uncharacterized protein</fullName>
    </submittedName>
</protein>
<comment type="caution">
    <text evidence="1">The sequence shown here is derived from an EMBL/GenBank/DDBJ whole genome shotgun (WGS) entry which is preliminary data.</text>
</comment>
<reference evidence="1" key="1">
    <citation type="submission" date="2022-07" db="EMBL/GenBank/DDBJ databases">
        <title>Genome Sequence of Phlebia brevispora.</title>
        <authorList>
            <person name="Buettner E."/>
        </authorList>
    </citation>
    <scope>NUCLEOTIDE SEQUENCE</scope>
    <source>
        <strain evidence="1">MPL23</strain>
    </source>
</reference>
<dbReference type="EMBL" id="JANHOG010001666">
    <property type="protein sequence ID" value="KAJ3533472.1"/>
    <property type="molecule type" value="Genomic_DNA"/>
</dbReference>
<keyword evidence="2" id="KW-1185">Reference proteome</keyword>
<dbReference type="Proteomes" id="UP001148662">
    <property type="component" value="Unassembled WGS sequence"/>
</dbReference>